<evidence type="ECO:0000313" key="4">
    <source>
        <dbReference type="Proteomes" id="UP001301958"/>
    </source>
</evidence>
<comment type="caution">
    <text evidence="3">The sequence shown here is derived from an EMBL/GenBank/DDBJ whole genome shotgun (WGS) entry which is preliminary data.</text>
</comment>
<evidence type="ECO:0000256" key="2">
    <source>
        <dbReference type="SAM" id="Phobius"/>
    </source>
</evidence>
<keyword evidence="2" id="KW-0812">Transmembrane</keyword>
<keyword evidence="2" id="KW-1133">Transmembrane helix</keyword>
<feature type="compositionally biased region" description="Low complexity" evidence="1">
    <location>
        <begin position="35"/>
        <end position="46"/>
    </location>
</feature>
<feature type="region of interest" description="Disordered" evidence="1">
    <location>
        <begin position="82"/>
        <end position="120"/>
    </location>
</feature>
<accession>A0AAN7BPC5</accession>
<reference evidence="3" key="2">
    <citation type="submission" date="2023-05" db="EMBL/GenBank/DDBJ databases">
        <authorList>
            <consortium name="Lawrence Berkeley National Laboratory"/>
            <person name="Steindorff A."/>
            <person name="Hensen N."/>
            <person name="Bonometti L."/>
            <person name="Westerberg I."/>
            <person name="Brannstrom I.O."/>
            <person name="Guillou S."/>
            <person name="Cros-Aarteil S."/>
            <person name="Calhoun S."/>
            <person name="Haridas S."/>
            <person name="Kuo A."/>
            <person name="Mondo S."/>
            <person name="Pangilinan J."/>
            <person name="Riley R."/>
            <person name="Labutti K."/>
            <person name="Andreopoulos B."/>
            <person name="Lipzen A."/>
            <person name="Chen C."/>
            <person name="Yanf M."/>
            <person name="Daum C."/>
            <person name="Ng V."/>
            <person name="Clum A."/>
            <person name="Ohm R."/>
            <person name="Martin F."/>
            <person name="Silar P."/>
            <person name="Natvig D."/>
            <person name="Lalanne C."/>
            <person name="Gautier V."/>
            <person name="Ament-Velasquez S.L."/>
            <person name="Kruys A."/>
            <person name="Hutchinson M.I."/>
            <person name="Powell A.J."/>
            <person name="Barry K."/>
            <person name="Miller A.N."/>
            <person name="Grigoriev I.V."/>
            <person name="Debuchy R."/>
            <person name="Gladieux P."/>
            <person name="Thoren M.H."/>
            <person name="Johannesson H."/>
        </authorList>
    </citation>
    <scope>NUCLEOTIDE SEQUENCE</scope>
    <source>
        <strain evidence="3">CBS 990.96</strain>
    </source>
</reference>
<organism evidence="3 4">
    <name type="scientific">Podospora fimiseda</name>
    <dbReference type="NCBI Taxonomy" id="252190"/>
    <lineage>
        <taxon>Eukaryota</taxon>
        <taxon>Fungi</taxon>
        <taxon>Dikarya</taxon>
        <taxon>Ascomycota</taxon>
        <taxon>Pezizomycotina</taxon>
        <taxon>Sordariomycetes</taxon>
        <taxon>Sordariomycetidae</taxon>
        <taxon>Sordariales</taxon>
        <taxon>Podosporaceae</taxon>
        <taxon>Podospora</taxon>
    </lineage>
</organism>
<gene>
    <name evidence="3" type="ORF">QBC38DRAFT_455656</name>
</gene>
<dbReference type="AlphaFoldDB" id="A0AAN7BPC5"/>
<dbReference type="EMBL" id="MU865337">
    <property type="protein sequence ID" value="KAK4227022.1"/>
    <property type="molecule type" value="Genomic_DNA"/>
</dbReference>
<keyword evidence="4" id="KW-1185">Reference proteome</keyword>
<dbReference type="Proteomes" id="UP001301958">
    <property type="component" value="Unassembled WGS sequence"/>
</dbReference>
<protein>
    <submittedName>
        <fullName evidence="3">Uncharacterized protein</fullName>
    </submittedName>
</protein>
<keyword evidence="2" id="KW-0472">Membrane</keyword>
<reference evidence="3" key="1">
    <citation type="journal article" date="2023" name="Mol. Phylogenet. Evol.">
        <title>Genome-scale phylogeny and comparative genomics of the fungal order Sordariales.</title>
        <authorList>
            <person name="Hensen N."/>
            <person name="Bonometti L."/>
            <person name="Westerberg I."/>
            <person name="Brannstrom I.O."/>
            <person name="Guillou S."/>
            <person name="Cros-Aarteil S."/>
            <person name="Calhoun S."/>
            <person name="Haridas S."/>
            <person name="Kuo A."/>
            <person name="Mondo S."/>
            <person name="Pangilinan J."/>
            <person name="Riley R."/>
            <person name="LaButti K."/>
            <person name="Andreopoulos B."/>
            <person name="Lipzen A."/>
            <person name="Chen C."/>
            <person name="Yan M."/>
            <person name="Daum C."/>
            <person name="Ng V."/>
            <person name="Clum A."/>
            <person name="Steindorff A."/>
            <person name="Ohm R.A."/>
            <person name="Martin F."/>
            <person name="Silar P."/>
            <person name="Natvig D.O."/>
            <person name="Lalanne C."/>
            <person name="Gautier V."/>
            <person name="Ament-Velasquez S.L."/>
            <person name="Kruys A."/>
            <person name="Hutchinson M.I."/>
            <person name="Powell A.J."/>
            <person name="Barry K."/>
            <person name="Miller A.N."/>
            <person name="Grigoriev I.V."/>
            <person name="Debuchy R."/>
            <person name="Gladieux P."/>
            <person name="Hiltunen Thoren M."/>
            <person name="Johannesson H."/>
        </authorList>
    </citation>
    <scope>NUCLEOTIDE SEQUENCE</scope>
    <source>
        <strain evidence="3">CBS 990.96</strain>
    </source>
</reference>
<sequence length="120" mass="12575">MFRPTTITKTLLHQSRTLTSRTLTSRTLTSRTLTSRTLTSRTLTSRGKPAEQAAAPPAGNKIYAIVATLVLGVGGYYGLMMGSPRTAVSPSQDKGSMAGTSAASKRGNESAGGKVDPNKF</sequence>
<feature type="transmembrane region" description="Helical" evidence="2">
    <location>
        <begin position="62"/>
        <end position="79"/>
    </location>
</feature>
<evidence type="ECO:0000256" key="1">
    <source>
        <dbReference type="SAM" id="MobiDB-lite"/>
    </source>
</evidence>
<name>A0AAN7BPC5_9PEZI</name>
<feature type="compositionally biased region" description="Polar residues" evidence="1">
    <location>
        <begin position="86"/>
        <end position="103"/>
    </location>
</feature>
<proteinExistence type="predicted"/>
<feature type="region of interest" description="Disordered" evidence="1">
    <location>
        <begin position="35"/>
        <end position="57"/>
    </location>
</feature>
<evidence type="ECO:0000313" key="3">
    <source>
        <dbReference type="EMBL" id="KAK4227022.1"/>
    </source>
</evidence>